<protein>
    <recommendedName>
        <fullName evidence="3">Lipoprotein</fullName>
    </recommendedName>
</protein>
<organism evidence="1 2">
    <name type="scientific">Phaeodactylibacter xiamenensis</name>
    <dbReference type="NCBI Taxonomy" id="1524460"/>
    <lineage>
        <taxon>Bacteria</taxon>
        <taxon>Pseudomonadati</taxon>
        <taxon>Bacteroidota</taxon>
        <taxon>Saprospiria</taxon>
        <taxon>Saprospirales</taxon>
        <taxon>Haliscomenobacteraceae</taxon>
        <taxon>Phaeodactylibacter</taxon>
    </lineage>
</organism>
<sequence>MYRLITLLFVHIILMQSCSKIGVGRWDPHDYKSLKYRWIVTTGASKKVSLKYFLKRDFEFSDTAKVSELNDLVVCLLKNRHQFKPNTPYVPNSIESIDSYSRIDIQFYSTNYNDFEDITGEYYLLFRFEYKDGLLQQSKKSYIGFEEFLQKLETDKRSYEQRSFQLDLTRYDDLDCEGVKAFELATDRF</sequence>
<name>A0A098S4U4_9BACT</name>
<keyword evidence="2" id="KW-1185">Reference proteome</keyword>
<evidence type="ECO:0008006" key="3">
    <source>
        <dbReference type="Google" id="ProtNLM"/>
    </source>
</evidence>
<proteinExistence type="predicted"/>
<evidence type="ECO:0000313" key="2">
    <source>
        <dbReference type="Proteomes" id="UP000029736"/>
    </source>
</evidence>
<evidence type="ECO:0000313" key="1">
    <source>
        <dbReference type="EMBL" id="KGE87175.1"/>
    </source>
</evidence>
<accession>A0A098S4U4</accession>
<dbReference type="RefSeq" id="WP_044222620.1">
    <property type="nucleotide sequence ID" value="NZ_JBKAGJ010000015.1"/>
</dbReference>
<dbReference type="EMBL" id="JPOS01000038">
    <property type="protein sequence ID" value="KGE87175.1"/>
    <property type="molecule type" value="Genomic_DNA"/>
</dbReference>
<comment type="caution">
    <text evidence="1">The sequence shown here is derived from an EMBL/GenBank/DDBJ whole genome shotgun (WGS) entry which is preliminary data.</text>
</comment>
<gene>
    <name evidence="1" type="ORF">IX84_16100</name>
</gene>
<dbReference type="PROSITE" id="PS51257">
    <property type="entry name" value="PROKAR_LIPOPROTEIN"/>
    <property type="match status" value="1"/>
</dbReference>
<dbReference type="AlphaFoldDB" id="A0A098S4U4"/>
<dbReference type="Proteomes" id="UP000029736">
    <property type="component" value="Unassembled WGS sequence"/>
</dbReference>
<dbReference type="STRING" id="1524460.IX84_16100"/>
<reference evidence="1 2" key="1">
    <citation type="journal article" date="2014" name="Int. J. Syst. Evol. Microbiol.">
        <title>Phaeodactylibacter xiamenensis gen. nov., sp. nov., a member of the family Saprospiraceae isolated from the marine alga Phaeodactylum tricornutum.</title>
        <authorList>
            <person name="Chen Z.Jr."/>
            <person name="Lei X."/>
            <person name="Lai Q."/>
            <person name="Li Y."/>
            <person name="Zhang B."/>
            <person name="Zhang J."/>
            <person name="Zhang H."/>
            <person name="Yang L."/>
            <person name="Zheng W."/>
            <person name="Tian Y."/>
            <person name="Yu Z."/>
            <person name="Xu H.Jr."/>
            <person name="Zheng T."/>
        </authorList>
    </citation>
    <scope>NUCLEOTIDE SEQUENCE [LARGE SCALE GENOMIC DNA]</scope>
    <source>
        <strain evidence="1 2">KD52</strain>
    </source>
</reference>